<protein>
    <recommendedName>
        <fullName evidence="3">Reverse transcriptase domain-containing protein</fullName>
    </recommendedName>
</protein>
<reference evidence="1 2" key="1">
    <citation type="submission" date="2024-01" db="EMBL/GenBank/DDBJ databases">
        <title>The complete chloroplast genome sequence of Lithospermum erythrorhizon: insights into the phylogenetic relationship among Boraginaceae species and the maternal lineages of purple gromwells.</title>
        <authorList>
            <person name="Okada T."/>
            <person name="Watanabe K."/>
        </authorList>
    </citation>
    <scope>NUCLEOTIDE SEQUENCE [LARGE SCALE GENOMIC DNA]</scope>
</reference>
<dbReference type="AlphaFoldDB" id="A0AAV3Q2P6"/>
<keyword evidence="2" id="KW-1185">Reference proteome</keyword>
<evidence type="ECO:0008006" key="3">
    <source>
        <dbReference type="Google" id="ProtNLM"/>
    </source>
</evidence>
<gene>
    <name evidence="1" type="ORF">LIER_14993</name>
</gene>
<proteinExistence type="predicted"/>
<name>A0AAV3Q2P6_LITER</name>
<sequence length="140" mass="16452">MEETCRRSPEPKKSALDRIRAPDIAYSRADLPRVSAFSRLQGDTEKEEVKGGKIEYLATPNASTRNVFVEIEDKWMLPRPSRQKTPQGKRDMSKYCQYHKDQGHDTDDFRHLKIEIEKLIQMGQVKEYFHKETQNVNRRA</sequence>
<comment type="caution">
    <text evidence="1">The sequence shown here is derived from an EMBL/GenBank/DDBJ whole genome shotgun (WGS) entry which is preliminary data.</text>
</comment>
<dbReference type="EMBL" id="BAABME010003190">
    <property type="protein sequence ID" value="GAA0157808.1"/>
    <property type="molecule type" value="Genomic_DNA"/>
</dbReference>
<organism evidence="1 2">
    <name type="scientific">Lithospermum erythrorhizon</name>
    <name type="common">Purple gromwell</name>
    <name type="synonym">Lithospermum officinale var. erythrorhizon</name>
    <dbReference type="NCBI Taxonomy" id="34254"/>
    <lineage>
        <taxon>Eukaryota</taxon>
        <taxon>Viridiplantae</taxon>
        <taxon>Streptophyta</taxon>
        <taxon>Embryophyta</taxon>
        <taxon>Tracheophyta</taxon>
        <taxon>Spermatophyta</taxon>
        <taxon>Magnoliopsida</taxon>
        <taxon>eudicotyledons</taxon>
        <taxon>Gunneridae</taxon>
        <taxon>Pentapetalae</taxon>
        <taxon>asterids</taxon>
        <taxon>lamiids</taxon>
        <taxon>Boraginales</taxon>
        <taxon>Boraginaceae</taxon>
        <taxon>Boraginoideae</taxon>
        <taxon>Lithospermeae</taxon>
        <taxon>Lithospermum</taxon>
    </lineage>
</organism>
<accession>A0AAV3Q2P6</accession>
<dbReference type="Proteomes" id="UP001454036">
    <property type="component" value="Unassembled WGS sequence"/>
</dbReference>
<evidence type="ECO:0000313" key="1">
    <source>
        <dbReference type="EMBL" id="GAA0157808.1"/>
    </source>
</evidence>
<evidence type="ECO:0000313" key="2">
    <source>
        <dbReference type="Proteomes" id="UP001454036"/>
    </source>
</evidence>